<dbReference type="AlphaFoldDB" id="A0A1V9Y2G2"/>
<accession>A0A1V9Y2G2</accession>
<proteinExistence type="predicted"/>
<protein>
    <recommendedName>
        <fullName evidence="3">SWIM-type domain-containing protein</fullName>
    </recommendedName>
</protein>
<dbReference type="OrthoDB" id="10353013at2759"/>
<evidence type="ECO:0000313" key="2">
    <source>
        <dbReference type="Proteomes" id="UP000192247"/>
    </source>
</evidence>
<comment type="caution">
    <text evidence="1">The sequence shown here is derived from an EMBL/GenBank/DDBJ whole genome shotgun (WGS) entry which is preliminary data.</text>
</comment>
<gene>
    <name evidence="1" type="ORF">BIW11_00080</name>
</gene>
<dbReference type="EMBL" id="MNPL01000521">
    <property type="protein sequence ID" value="OQR79947.1"/>
    <property type="molecule type" value="Genomic_DNA"/>
</dbReference>
<evidence type="ECO:0008006" key="3">
    <source>
        <dbReference type="Google" id="ProtNLM"/>
    </source>
</evidence>
<organism evidence="1 2">
    <name type="scientific">Tropilaelaps mercedesae</name>
    <dbReference type="NCBI Taxonomy" id="418985"/>
    <lineage>
        <taxon>Eukaryota</taxon>
        <taxon>Metazoa</taxon>
        <taxon>Ecdysozoa</taxon>
        <taxon>Arthropoda</taxon>
        <taxon>Chelicerata</taxon>
        <taxon>Arachnida</taxon>
        <taxon>Acari</taxon>
        <taxon>Parasitiformes</taxon>
        <taxon>Mesostigmata</taxon>
        <taxon>Gamasina</taxon>
        <taxon>Dermanyssoidea</taxon>
        <taxon>Laelapidae</taxon>
        <taxon>Tropilaelaps</taxon>
    </lineage>
</organism>
<feature type="non-terminal residue" evidence="1">
    <location>
        <position position="1"/>
    </location>
</feature>
<dbReference type="Proteomes" id="UP000192247">
    <property type="component" value="Unassembled WGS sequence"/>
</dbReference>
<evidence type="ECO:0000313" key="1">
    <source>
        <dbReference type="EMBL" id="OQR79947.1"/>
    </source>
</evidence>
<reference evidence="1 2" key="1">
    <citation type="journal article" date="2017" name="Gigascience">
        <title>Draft genome of the honey bee ectoparasitic mite, Tropilaelaps mercedesae, is shaped by the parasitic life history.</title>
        <authorList>
            <person name="Dong X."/>
            <person name="Armstrong S.D."/>
            <person name="Xia D."/>
            <person name="Makepeace B.L."/>
            <person name="Darby A.C."/>
            <person name="Kadowaki T."/>
        </authorList>
    </citation>
    <scope>NUCLEOTIDE SEQUENCE [LARGE SCALE GENOMIC DNA]</scope>
    <source>
        <strain evidence="1">Wuxi-XJTLU</strain>
    </source>
</reference>
<dbReference type="InParanoid" id="A0A1V9Y2G2"/>
<sequence>RITIEGYTTHYNHLIEGKHLGLLESERQFIKYHAQMGMAIRDIIDLIHRTIGASVAEDDPLRFLNSRTVRNVINSVTTEVPQSATNLFAQVNGPDRAQEHPRVIPSGHKGRRDVSLVDVVRGHTQSLEESYEIFIDAHDEHDELGREEWGIRSSKSSVKYKVERISEKCSMDVFNYDQPCPLTCVHCRCCAHIYGCNCPSGKFGKMCQHVHAICQYLRRVGREPLGPQHQPPHHCQPHHQPQIIDEEVVLEHHAGEIIQLSEGEDTLVGQQQIEHVILDGSHDPQAGRYQQHQVRRAGPANLTGVKQQEAAAENSLVFHDYGGRKEGEASEAVVDNTFLQLMVDVKEQIAQIDQALDARDALTANMHFNTLKTLISRAEGPKMIAIDSSHPH</sequence>
<name>A0A1V9Y2G2_9ACAR</name>
<keyword evidence="2" id="KW-1185">Reference proteome</keyword>